<evidence type="ECO:0000313" key="2">
    <source>
        <dbReference type="EMBL" id="EHK77686.1"/>
    </source>
</evidence>
<dbReference type="Proteomes" id="UP000004038">
    <property type="component" value="Unassembled WGS sequence"/>
</dbReference>
<dbReference type="GO" id="GO:0006355">
    <property type="term" value="P:regulation of DNA-templated transcription"/>
    <property type="evidence" value="ECO:0007669"/>
    <property type="project" value="InterPro"/>
</dbReference>
<dbReference type="RefSeq" id="WP_004435090.1">
    <property type="nucleotide sequence ID" value="NZ_AGVV01000019.1"/>
</dbReference>
<dbReference type="Pfam" id="PF03869">
    <property type="entry name" value="Arc"/>
    <property type="match status" value="1"/>
</dbReference>
<dbReference type="AlphaFoldDB" id="H0FZ06"/>
<dbReference type="InterPro" id="IPR010985">
    <property type="entry name" value="Ribbon_hlx_hlx"/>
</dbReference>
<accession>H0FZ06</accession>
<reference evidence="2 3" key="1">
    <citation type="journal article" date="2012" name="J. Bacteriol.">
        <title>Draft Genome Sequence of Sinorhizobium meliloti CCNWSX0020, a Nitrogen-Fixing Symbiont with Copper Tolerance Capability Isolated from Lead-Zinc Mine Tailings.</title>
        <authorList>
            <person name="Li Z."/>
            <person name="Ma Z."/>
            <person name="Hao X."/>
            <person name="Wei G."/>
        </authorList>
    </citation>
    <scope>NUCLEOTIDE SEQUENCE [LARGE SCALE GENOMIC DNA]</scope>
    <source>
        <strain evidence="2 3">CCNWSX0020</strain>
    </source>
</reference>
<dbReference type="InterPro" id="IPR005569">
    <property type="entry name" value="Arc_DNA-bd_dom"/>
</dbReference>
<feature type="domain" description="Arc-like DNA binding" evidence="1">
    <location>
        <begin position="14"/>
        <end position="51"/>
    </location>
</feature>
<sequence length="81" mass="9110">MKTGGEKIGNIAPFGLRMLSPLRARLTAAAQESGRSLNAEIVSRLEASFRQSALDERIERLLEAFEKQQKVIEKLLGERKR</sequence>
<evidence type="ECO:0000313" key="3">
    <source>
        <dbReference type="Proteomes" id="UP000004038"/>
    </source>
</evidence>
<dbReference type="InterPro" id="IPR013321">
    <property type="entry name" value="Arc_rbn_hlx_hlx"/>
</dbReference>
<gene>
    <name evidence="2" type="ORF">SM0020_12200</name>
</gene>
<evidence type="ECO:0000259" key="1">
    <source>
        <dbReference type="Pfam" id="PF03869"/>
    </source>
</evidence>
<dbReference type="EMBL" id="AGVV01000019">
    <property type="protein sequence ID" value="EHK77686.1"/>
    <property type="molecule type" value="Genomic_DNA"/>
</dbReference>
<protein>
    <recommendedName>
        <fullName evidence="1">Arc-like DNA binding domain-containing protein</fullName>
    </recommendedName>
</protein>
<name>H0FZ06_RHIML</name>
<organism evidence="2 3">
    <name type="scientific">Sinorhizobium meliloti CCNWSX0020</name>
    <dbReference type="NCBI Taxonomy" id="1107881"/>
    <lineage>
        <taxon>Bacteria</taxon>
        <taxon>Pseudomonadati</taxon>
        <taxon>Pseudomonadota</taxon>
        <taxon>Alphaproteobacteria</taxon>
        <taxon>Hyphomicrobiales</taxon>
        <taxon>Rhizobiaceae</taxon>
        <taxon>Sinorhizobium/Ensifer group</taxon>
        <taxon>Sinorhizobium</taxon>
    </lineage>
</organism>
<dbReference type="Gene3D" id="1.10.1220.10">
    <property type="entry name" value="Met repressor-like"/>
    <property type="match status" value="1"/>
</dbReference>
<dbReference type="GO" id="GO:0003677">
    <property type="term" value="F:DNA binding"/>
    <property type="evidence" value="ECO:0007669"/>
    <property type="project" value="InterPro"/>
</dbReference>
<dbReference type="PATRIC" id="fig|1107881.3.peg.2473"/>
<proteinExistence type="predicted"/>
<dbReference type="SUPFAM" id="SSF47598">
    <property type="entry name" value="Ribbon-helix-helix"/>
    <property type="match status" value="1"/>
</dbReference>